<evidence type="ECO:0000313" key="1">
    <source>
        <dbReference type="EMBL" id="PPB79671.1"/>
    </source>
</evidence>
<evidence type="ECO:0000313" key="2">
    <source>
        <dbReference type="Proteomes" id="UP000239736"/>
    </source>
</evidence>
<dbReference type="RefSeq" id="WP_170063441.1">
    <property type="nucleotide sequence ID" value="NZ_PRDS01000010.1"/>
</dbReference>
<gene>
    <name evidence="1" type="ORF">LV82_02688</name>
</gene>
<dbReference type="Pfam" id="PF13692">
    <property type="entry name" value="Glyco_trans_1_4"/>
    <property type="match status" value="1"/>
</dbReference>
<dbReference type="EMBL" id="PRDS01000010">
    <property type="protein sequence ID" value="PPB79671.1"/>
    <property type="molecule type" value="Genomic_DNA"/>
</dbReference>
<keyword evidence="2" id="KW-1185">Reference proteome</keyword>
<dbReference type="Gene3D" id="3.40.50.2000">
    <property type="entry name" value="Glycogen Phosphorylase B"/>
    <property type="match status" value="2"/>
</dbReference>
<dbReference type="PANTHER" id="PTHR12526">
    <property type="entry name" value="GLYCOSYLTRANSFERASE"/>
    <property type="match status" value="1"/>
</dbReference>
<keyword evidence="1" id="KW-0808">Transferase</keyword>
<dbReference type="SUPFAM" id="SSF53756">
    <property type="entry name" value="UDP-Glycosyltransferase/glycogen phosphorylase"/>
    <property type="match status" value="1"/>
</dbReference>
<name>A0A2S5JE24_9RHOB</name>
<dbReference type="GO" id="GO:0016757">
    <property type="term" value="F:glycosyltransferase activity"/>
    <property type="evidence" value="ECO:0007669"/>
    <property type="project" value="TreeGrafter"/>
</dbReference>
<dbReference type="PANTHER" id="PTHR12526:SF638">
    <property type="entry name" value="SPORE COAT PROTEIN SA"/>
    <property type="match status" value="1"/>
</dbReference>
<organism evidence="1 2">
    <name type="scientific">Albidovulum inexpectatum</name>
    <dbReference type="NCBI Taxonomy" id="196587"/>
    <lineage>
        <taxon>Bacteria</taxon>
        <taxon>Pseudomonadati</taxon>
        <taxon>Pseudomonadota</taxon>
        <taxon>Alphaproteobacteria</taxon>
        <taxon>Rhodobacterales</taxon>
        <taxon>Paracoccaceae</taxon>
        <taxon>Albidovulum</taxon>
    </lineage>
</organism>
<proteinExistence type="predicted"/>
<reference evidence="1 2" key="1">
    <citation type="submission" date="2018-01" db="EMBL/GenBank/DDBJ databases">
        <title>Genomic Encyclopedia of Archaeal and Bacterial Type Strains, Phase II (KMG-II): from individual species to whole genera.</title>
        <authorList>
            <person name="Goeker M."/>
        </authorList>
    </citation>
    <scope>NUCLEOTIDE SEQUENCE [LARGE SCALE GENOMIC DNA]</scope>
    <source>
        <strain evidence="1 2">DSM 12048</strain>
    </source>
</reference>
<sequence>MNRIANLSIAGGRIHRLGRLHTFFDSPGKGAGVSRTARELLSAMSAMGQPVDLFTSYLAGALDADFPVHQVIPPALRMLPYARLQGLFMQRLSRKFLDACQPSDIAYLWLMPPLSIYEELGRRGVPIVAELVNTRMAHARTILDEAYDGLGLPPTHGITDQRIADQNRRLGLADAIFAASPMIESSLQGAGFAADILPASFGTHVPATLPSRPRKDVPVTVLFLGRLSVRKGAHVLLRAWQEASSGARLRIVGEIEPAIRDRFADVLSRDDVSCAGFVADVRAEILRADIAVLPSLEEGDPIATYEAAAHGLAVVTSVPGAGRIGAETDAIRIVRTGDAQDLRAALHDLIADEELRRAWGNRARAASLAYDWPVVARRRLDALARFMAGKVS</sequence>
<comment type="caution">
    <text evidence="1">The sequence shown here is derived from an EMBL/GenBank/DDBJ whole genome shotgun (WGS) entry which is preliminary data.</text>
</comment>
<accession>A0A2S5JE24</accession>
<dbReference type="AlphaFoldDB" id="A0A2S5JE24"/>
<dbReference type="Proteomes" id="UP000239736">
    <property type="component" value="Unassembled WGS sequence"/>
</dbReference>
<protein>
    <submittedName>
        <fullName evidence="1">Glycosyltransferase involved in cell wall biosynthesis</fullName>
    </submittedName>
</protein>
<dbReference type="CDD" id="cd03801">
    <property type="entry name" value="GT4_PimA-like"/>
    <property type="match status" value="1"/>
</dbReference>